<evidence type="ECO:0000256" key="13">
    <source>
        <dbReference type="ARBA" id="ARBA00031543"/>
    </source>
</evidence>
<keyword evidence="17" id="KW-1185">Reference proteome</keyword>
<evidence type="ECO:0000313" key="16">
    <source>
        <dbReference type="EMBL" id="KIM30171.1"/>
    </source>
</evidence>
<dbReference type="EC" id="2.4.1.80" evidence="5"/>
<gene>
    <name evidence="16" type="ORF">M408DRAFT_294559</name>
</gene>
<evidence type="ECO:0000256" key="3">
    <source>
        <dbReference type="ARBA" id="ARBA00004991"/>
    </source>
</evidence>
<keyword evidence="11 15" id="KW-0472">Membrane</keyword>
<feature type="transmembrane region" description="Helical" evidence="15">
    <location>
        <begin position="341"/>
        <end position="360"/>
    </location>
</feature>
<keyword evidence="7" id="KW-0328">Glycosyltransferase</keyword>
<evidence type="ECO:0000256" key="10">
    <source>
        <dbReference type="ARBA" id="ARBA00022989"/>
    </source>
</evidence>
<reference evidence="17" key="2">
    <citation type="submission" date="2015-01" db="EMBL/GenBank/DDBJ databases">
        <title>Evolutionary Origins and Diversification of the Mycorrhizal Mutualists.</title>
        <authorList>
            <consortium name="DOE Joint Genome Institute"/>
            <consortium name="Mycorrhizal Genomics Consortium"/>
            <person name="Kohler A."/>
            <person name="Kuo A."/>
            <person name="Nagy L.G."/>
            <person name="Floudas D."/>
            <person name="Copeland A."/>
            <person name="Barry K.W."/>
            <person name="Cichocki N."/>
            <person name="Veneault-Fourrey C."/>
            <person name="LaButti K."/>
            <person name="Lindquist E.A."/>
            <person name="Lipzen A."/>
            <person name="Lundell T."/>
            <person name="Morin E."/>
            <person name="Murat C."/>
            <person name="Riley R."/>
            <person name="Ohm R."/>
            <person name="Sun H."/>
            <person name="Tunlid A."/>
            <person name="Henrissat B."/>
            <person name="Grigoriev I.V."/>
            <person name="Hibbett D.S."/>
            <person name="Martin F."/>
        </authorList>
    </citation>
    <scope>NUCLEOTIDE SEQUENCE [LARGE SCALE GENOMIC DNA]</scope>
    <source>
        <strain evidence="17">MAFF 305830</strain>
    </source>
</reference>
<evidence type="ECO:0000256" key="5">
    <source>
        <dbReference type="ARBA" id="ARBA00012699"/>
    </source>
</evidence>
<protein>
    <recommendedName>
        <fullName evidence="6">Ceramide glucosyltransferase</fullName>
        <ecNumber evidence="5">2.4.1.80</ecNumber>
    </recommendedName>
    <alternativeName>
        <fullName evidence="13">Glucosylceramide synthase</fullName>
    </alternativeName>
    <alternativeName>
        <fullName evidence="14">UDP-glucose ceramide glucosyltransferase</fullName>
    </alternativeName>
    <alternativeName>
        <fullName evidence="12">UDP-glucose:N-acylsphingosine D-glucosyltransferase</fullName>
    </alternativeName>
</protein>
<dbReference type="GO" id="GO:0006679">
    <property type="term" value="P:glucosylceramide biosynthetic process"/>
    <property type="evidence" value="ECO:0007669"/>
    <property type="project" value="TreeGrafter"/>
</dbReference>
<evidence type="ECO:0000256" key="15">
    <source>
        <dbReference type="SAM" id="Phobius"/>
    </source>
</evidence>
<dbReference type="Pfam" id="PF13506">
    <property type="entry name" value="Glyco_transf_21"/>
    <property type="match status" value="1"/>
</dbReference>
<dbReference type="GO" id="GO:0008120">
    <property type="term" value="F:ceramide glucosyltransferase activity"/>
    <property type="evidence" value="ECO:0007669"/>
    <property type="project" value="UniProtKB-EC"/>
</dbReference>
<dbReference type="PANTHER" id="PTHR12726">
    <property type="entry name" value="CERAMIDE GLUCOSYLTRANSFERASE"/>
    <property type="match status" value="1"/>
</dbReference>
<dbReference type="GO" id="GO:0016020">
    <property type="term" value="C:membrane"/>
    <property type="evidence" value="ECO:0007669"/>
    <property type="project" value="UniProtKB-SubCell"/>
</dbReference>
<evidence type="ECO:0000256" key="1">
    <source>
        <dbReference type="ARBA" id="ARBA00004141"/>
    </source>
</evidence>
<dbReference type="AlphaFoldDB" id="A0A0C3BFF8"/>
<comment type="subcellular location">
    <subcellularLocation>
        <location evidence="1">Membrane</location>
        <topology evidence="1">Multi-pass membrane protein</topology>
    </subcellularLocation>
</comment>
<dbReference type="HOGENOM" id="CLU_030898_1_0_1"/>
<dbReference type="InterPro" id="IPR025993">
    <property type="entry name" value="Ceramide_glucosylTrfase"/>
</dbReference>
<evidence type="ECO:0000256" key="12">
    <source>
        <dbReference type="ARBA" id="ARBA00031017"/>
    </source>
</evidence>
<dbReference type="Proteomes" id="UP000054097">
    <property type="component" value="Unassembled WGS sequence"/>
</dbReference>
<accession>A0A0C3BFF8</accession>
<keyword evidence="9 15" id="KW-0812">Transmembrane</keyword>
<dbReference type="SUPFAM" id="SSF53448">
    <property type="entry name" value="Nucleotide-diphospho-sugar transferases"/>
    <property type="match status" value="1"/>
</dbReference>
<proteinExistence type="inferred from homology"/>
<dbReference type="STRING" id="933852.A0A0C3BFF8"/>
<comment type="pathway">
    <text evidence="3">Sphingolipid metabolism.</text>
</comment>
<feature type="transmembrane region" description="Helical" evidence="15">
    <location>
        <begin position="6"/>
        <end position="28"/>
    </location>
</feature>
<dbReference type="InterPro" id="IPR029044">
    <property type="entry name" value="Nucleotide-diphossugar_trans"/>
</dbReference>
<keyword evidence="8 16" id="KW-0808">Transferase</keyword>
<evidence type="ECO:0000256" key="7">
    <source>
        <dbReference type="ARBA" id="ARBA00022676"/>
    </source>
</evidence>
<dbReference type="PANTHER" id="PTHR12726:SF0">
    <property type="entry name" value="CERAMIDE GLUCOSYLTRANSFERASE"/>
    <property type="match status" value="1"/>
</dbReference>
<evidence type="ECO:0000256" key="9">
    <source>
        <dbReference type="ARBA" id="ARBA00022692"/>
    </source>
</evidence>
<comment type="pathway">
    <text evidence="2">Lipid metabolism; sphingolipid metabolism.</text>
</comment>
<evidence type="ECO:0000313" key="17">
    <source>
        <dbReference type="Proteomes" id="UP000054097"/>
    </source>
</evidence>
<comment type="similarity">
    <text evidence="4">Belongs to the glycosyltransferase 2 family.</text>
</comment>
<dbReference type="CDD" id="cd02520">
    <property type="entry name" value="Glucosylceramide_synthase"/>
    <property type="match status" value="1"/>
</dbReference>
<evidence type="ECO:0000256" key="11">
    <source>
        <dbReference type="ARBA" id="ARBA00023136"/>
    </source>
</evidence>
<dbReference type="UniPathway" id="UPA00222"/>
<keyword evidence="10 15" id="KW-1133">Transmembrane helix</keyword>
<dbReference type="OrthoDB" id="1483400at2759"/>
<evidence type="ECO:0000256" key="6">
    <source>
        <dbReference type="ARBA" id="ARBA00019988"/>
    </source>
</evidence>
<evidence type="ECO:0000256" key="14">
    <source>
        <dbReference type="ARBA" id="ARBA00032575"/>
    </source>
</evidence>
<sequence length="447" mass="49501">MWQLVLAYFIFSWYIILISIGLIGWYGARKRYNLRTNTPPISLPKDPEGVSILRPLRGLDTNMYENLETSFIQNYPTSKFEIIFAVADDSDPCLAVVRSLIEKYPHVNARISLGEHVVGVNPKINNLMDAYRTAKFDIVWVIDSNVSVVPDTLARSVASFSAPTWSGARVGLVHHVPYAIIPDDASNNAFGTHLERAFLNTNHAKMYIALNALAIDSCVMGKSNLFRRSDIDRINASRLPLAQQVSLPSDVRGLAAVAKFAAEDAEIGMAVWHELGLAHVLSADVAANALGSMSLHAYASRRARWIRVRKGTVIAATLLEPLTESLVAGTLAAFALRYLTAGAVSVWMALLVNSLVFLVIDLDVRRVLTGRRFESWSEAGLFVMAYMARELLAFPIWVYAVCGSEIDWRGERYTMLRGGEVRKVQRRGREPALGGRGSYEPLLSSES</sequence>
<dbReference type="Gene3D" id="3.90.550.10">
    <property type="entry name" value="Spore Coat Polysaccharide Biosynthesis Protein SpsA, Chain A"/>
    <property type="match status" value="1"/>
</dbReference>
<evidence type="ECO:0000256" key="2">
    <source>
        <dbReference type="ARBA" id="ARBA00004760"/>
    </source>
</evidence>
<name>A0A0C3BFF8_SERVB</name>
<evidence type="ECO:0000256" key="4">
    <source>
        <dbReference type="ARBA" id="ARBA00006739"/>
    </source>
</evidence>
<feature type="transmembrane region" description="Helical" evidence="15">
    <location>
        <begin position="311"/>
        <end position="335"/>
    </location>
</feature>
<organism evidence="16 17">
    <name type="scientific">Serendipita vermifera MAFF 305830</name>
    <dbReference type="NCBI Taxonomy" id="933852"/>
    <lineage>
        <taxon>Eukaryota</taxon>
        <taxon>Fungi</taxon>
        <taxon>Dikarya</taxon>
        <taxon>Basidiomycota</taxon>
        <taxon>Agaricomycotina</taxon>
        <taxon>Agaricomycetes</taxon>
        <taxon>Sebacinales</taxon>
        <taxon>Serendipitaceae</taxon>
        <taxon>Serendipita</taxon>
    </lineage>
</organism>
<dbReference type="EMBL" id="KN824285">
    <property type="protein sequence ID" value="KIM30171.1"/>
    <property type="molecule type" value="Genomic_DNA"/>
</dbReference>
<evidence type="ECO:0000256" key="8">
    <source>
        <dbReference type="ARBA" id="ARBA00022679"/>
    </source>
</evidence>
<reference evidence="16 17" key="1">
    <citation type="submission" date="2014-04" db="EMBL/GenBank/DDBJ databases">
        <authorList>
            <consortium name="DOE Joint Genome Institute"/>
            <person name="Kuo A."/>
            <person name="Zuccaro A."/>
            <person name="Kohler A."/>
            <person name="Nagy L.G."/>
            <person name="Floudas D."/>
            <person name="Copeland A."/>
            <person name="Barry K.W."/>
            <person name="Cichocki N."/>
            <person name="Veneault-Fourrey C."/>
            <person name="LaButti K."/>
            <person name="Lindquist E.A."/>
            <person name="Lipzen A."/>
            <person name="Lundell T."/>
            <person name="Morin E."/>
            <person name="Murat C."/>
            <person name="Sun H."/>
            <person name="Tunlid A."/>
            <person name="Henrissat B."/>
            <person name="Grigoriev I.V."/>
            <person name="Hibbett D.S."/>
            <person name="Martin F."/>
            <person name="Nordberg H.P."/>
            <person name="Cantor M.N."/>
            <person name="Hua S.X."/>
        </authorList>
    </citation>
    <scope>NUCLEOTIDE SEQUENCE [LARGE SCALE GENOMIC DNA]</scope>
    <source>
        <strain evidence="16 17">MAFF 305830</strain>
    </source>
</reference>